<keyword evidence="4" id="KW-1185">Reference proteome</keyword>
<evidence type="ECO:0000256" key="1">
    <source>
        <dbReference type="SAM" id="SignalP"/>
    </source>
</evidence>
<sequence>MRAVLCSLLVVSVVCLSGCAATQNNFASKVKAEGEQHLDLSQQWEQGQKDVKNGSSLLVDGRNLIGKGNTKIREGEKLIIVAKEAAQQHRVAFQLMASTLNGAQNGARALVLVERLDDIADLWEDADDMYADGKELIEDGNTNLAEGQSSIEQGQNMLTNGRTRMQQAESQYQQRTGQGLVEQMHLEEQPRQF</sequence>
<accession>A0A3N4DNQ6</accession>
<dbReference type="Proteomes" id="UP000278855">
    <property type="component" value="Unassembled WGS sequence"/>
</dbReference>
<name>A0A3N4DNQ6_9GAMM</name>
<dbReference type="RefSeq" id="WP_101032610.1">
    <property type="nucleotide sequence ID" value="NZ_CP034073.1"/>
</dbReference>
<dbReference type="EMBL" id="RKKB01000012">
    <property type="protein sequence ID" value="RPA27525.1"/>
    <property type="molecule type" value="Genomic_DNA"/>
</dbReference>
<feature type="signal peptide" evidence="1">
    <location>
        <begin position="1"/>
        <end position="20"/>
    </location>
</feature>
<feature type="chain" id="PRO_5018290863" description="Lipoprotein" evidence="1">
    <location>
        <begin position="21"/>
        <end position="193"/>
    </location>
</feature>
<dbReference type="OrthoDB" id="6264468at2"/>
<evidence type="ECO:0008006" key="6">
    <source>
        <dbReference type="Google" id="ProtNLM"/>
    </source>
</evidence>
<keyword evidence="1" id="KW-0732">Signal</keyword>
<reference evidence="3" key="3">
    <citation type="submission" date="2018-11" db="EMBL/GenBank/DDBJ databases">
        <authorList>
            <person name="Hwang Y.J."/>
            <person name="Hwang C.Y."/>
        </authorList>
    </citation>
    <scope>NUCLEOTIDE SEQUENCE</scope>
    <source>
        <strain evidence="3">R106</strain>
    </source>
</reference>
<dbReference type="AlphaFoldDB" id="A0A3N4DNQ6"/>
<evidence type="ECO:0000313" key="3">
    <source>
        <dbReference type="EMBL" id="RPA27525.1"/>
    </source>
</evidence>
<organism evidence="3 5">
    <name type="scientific">Shewanella psychromarinicola</name>
    <dbReference type="NCBI Taxonomy" id="2487742"/>
    <lineage>
        <taxon>Bacteria</taxon>
        <taxon>Pseudomonadati</taxon>
        <taxon>Pseudomonadota</taxon>
        <taxon>Gammaproteobacteria</taxon>
        <taxon>Alteromonadales</taxon>
        <taxon>Shewanellaceae</taxon>
        <taxon>Shewanella</taxon>
    </lineage>
</organism>
<dbReference type="Proteomes" id="UP000273778">
    <property type="component" value="Chromosome"/>
</dbReference>
<proteinExistence type="predicted"/>
<gene>
    <name evidence="3" type="ORF">EGC77_17250</name>
    <name evidence="2" type="ORF">EGC80_22010</name>
</gene>
<reference evidence="5" key="2">
    <citation type="submission" date="2018-11" db="EMBL/GenBank/DDBJ databases">
        <title>Shewanella sp. R106.</title>
        <authorList>
            <person name="Hwang Y.J."/>
            <person name="Hwang C.Y."/>
        </authorList>
    </citation>
    <scope>NUCLEOTIDE SEQUENCE [LARGE SCALE GENOMIC DNA]</scope>
    <source>
        <strain evidence="5">R106</strain>
    </source>
</reference>
<dbReference type="EMBL" id="CP034073">
    <property type="protein sequence ID" value="AZG37274.1"/>
    <property type="molecule type" value="Genomic_DNA"/>
</dbReference>
<dbReference type="KEGG" id="spsr:EGC80_22010"/>
<protein>
    <recommendedName>
        <fullName evidence="6">Lipoprotein</fullName>
    </recommendedName>
</protein>
<evidence type="ECO:0000313" key="5">
    <source>
        <dbReference type="Proteomes" id="UP000278855"/>
    </source>
</evidence>
<evidence type="ECO:0000313" key="4">
    <source>
        <dbReference type="Proteomes" id="UP000273778"/>
    </source>
</evidence>
<reference evidence="2 4" key="1">
    <citation type="submission" date="2018-11" db="EMBL/GenBank/DDBJ databases">
        <title>Shewanella sp. M2.</title>
        <authorList>
            <person name="Hwang Y.J."/>
            <person name="Hwang C.Y."/>
        </authorList>
    </citation>
    <scope>NUCLEOTIDE SEQUENCE [LARGE SCALE GENOMIC DNA]</scope>
    <source>
        <strain evidence="2 4">M2</strain>
    </source>
</reference>
<evidence type="ECO:0000313" key="2">
    <source>
        <dbReference type="EMBL" id="AZG37274.1"/>
    </source>
</evidence>